<keyword evidence="3" id="KW-0819">tRNA processing</keyword>
<accession>A0A086QC65</accession>
<reference evidence="5 6" key="1">
    <citation type="submission" date="2014-08" db="EMBL/GenBank/DDBJ databases">
        <authorList>
            <person name="Sibley D."/>
            <person name="Venepally P."/>
            <person name="Karamycheva S."/>
            <person name="Hadjithomas M."/>
            <person name="Khan A."/>
            <person name="Brunk B."/>
            <person name="Roos D."/>
            <person name="Caler E."/>
            <person name="Lorenzi H."/>
        </authorList>
    </citation>
    <scope>NUCLEOTIDE SEQUENCE [LARGE SCALE GENOMIC DNA]</scope>
    <source>
        <strain evidence="5 6">VAND</strain>
    </source>
</reference>
<comment type="similarity">
    <text evidence="2">Belongs to the eukaryotic/archaeal RNase P protein component 3 family.</text>
</comment>
<dbReference type="GO" id="GO:0008033">
    <property type="term" value="P:tRNA processing"/>
    <property type="evidence" value="ECO:0007669"/>
    <property type="project" value="UniProtKB-KW"/>
</dbReference>
<reference evidence="5 6" key="2">
    <citation type="journal article" date="2015" name="Eukaryot. Cell">
        <title>Genetic mapping reveals that sinefungin resistance in Toxoplasma gondii is controlled by a putative amino acid transporter locus that can be used as a negative selectable marker.</title>
        <authorList>
            <person name="Behnke M.S."/>
            <person name="Khan A."/>
            <person name="Sibley L.D."/>
        </authorList>
    </citation>
    <scope>NUCLEOTIDE SEQUENCE [LARGE SCALE GENOMIC DNA]</scope>
    <source>
        <strain evidence="5 6">VAND</strain>
    </source>
</reference>
<dbReference type="GO" id="GO:0003723">
    <property type="term" value="F:RNA binding"/>
    <property type="evidence" value="ECO:0007669"/>
    <property type="project" value="TreeGrafter"/>
</dbReference>
<dbReference type="Proteomes" id="UP000028840">
    <property type="component" value="Unassembled WGS sequence"/>
</dbReference>
<dbReference type="InterPro" id="IPR002738">
    <property type="entry name" value="RNase_P_p30"/>
</dbReference>
<evidence type="ECO:0000256" key="1">
    <source>
        <dbReference type="ARBA" id="ARBA00004123"/>
    </source>
</evidence>
<evidence type="ECO:0000313" key="5">
    <source>
        <dbReference type="EMBL" id="KFH10197.1"/>
    </source>
</evidence>
<protein>
    <submittedName>
        <fullName evidence="5">RNase P subunit p30</fullName>
    </submittedName>
</protein>
<evidence type="ECO:0000256" key="2">
    <source>
        <dbReference type="ARBA" id="ARBA00007331"/>
    </source>
</evidence>
<proteinExistence type="inferred from homology"/>
<dbReference type="VEuPathDB" id="ToxoDB:TGVAND_263800"/>
<dbReference type="Gene3D" id="3.20.20.140">
    <property type="entry name" value="Metal-dependent hydrolases"/>
    <property type="match status" value="1"/>
</dbReference>
<dbReference type="InterPro" id="IPR016195">
    <property type="entry name" value="Pol/histidinol_Pase-like"/>
</dbReference>
<comment type="caution">
    <text evidence="5">The sequence shown here is derived from an EMBL/GenBank/DDBJ whole genome shotgun (WGS) entry which is preliminary data.</text>
</comment>
<dbReference type="OrthoDB" id="17948at2759"/>
<feature type="region of interest" description="Disordered" evidence="4">
    <location>
        <begin position="276"/>
        <end position="361"/>
    </location>
</feature>
<feature type="region of interest" description="Disordered" evidence="4">
    <location>
        <begin position="88"/>
        <end position="130"/>
    </location>
</feature>
<feature type="compositionally biased region" description="Low complexity" evidence="4">
    <location>
        <begin position="290"/>
        <end position="311"/>
    </location>
</feature>
<name>A0A086QC65_TOXGO</name>
<comment type="subcellular location">
    <subcellularLocation>
        <location evidence="1">Nucleus</location>
    </subcellularLocation>
</comment>
<gene>
    <name evidence="5" type="ORF">TGVAND_263800</name>
</gene>
<sequence>MTTHFELRLEAPPGAETPEDLLASPAFSSLLSRASFLGYKVVAVNVNLHLPLPPPAPSLPFSHPLRYPLPILQTSKIYVAKGDETSCSSSPPPCSASLPSPSYPSSPSSPSSSSGTSSTSRPSSLSSPLTSWLPPSLSPFHVHCGDPRQLRPESGGRLSVLTVGSRVAEQHRPASVSPSPAHDASLLERLPPSFVSPTLLCAPNRPPASESPSAAPASFFSAESAPVLCVPRATELSAAPSTTWADFLPYGTAATHVCQSCVDSRLRQLRAARQDSAFLGDERKNNDAKPTQTPQAPQAPQAPAAAAAAQPRASELRDENAARRSAAVQGGAKGFARDEEPSKAAALASADTPVEGETDASSRCAQAADWRSRLVSRGRCFLPFLACPESPVFSCDLLQLRRVTIVLHTVNSAASFASLFPPNPPFYAKETDKRNPPPSCIDILAVQPTDDATWQFACSSCECDLIAIDFSGSSPGAGVSEKAGKPRTQASLLAASLDEEEREEDVREKEMQQLRLPFTVRRRHIQQALRRGLHFEINLAPFLAPLSSSSPSSPSSPFSSRVFRAALSNVQQLLRFVPPERLLLSAGASAPEHLLPPALVSALFAGLRISAASKVSSAAAVLSRGAAKQAAGGGCLGGWIGAGL</sequence>
<dbReference type="SUPFAM" id="SSF89550">
    <property type="entry name" value="PHP domain-like"/>
    <property type="match status" value="1"/>
</dbReference>
<dbReference type="PANTHER" id="PTHR13031">
    <property type="entry name" value="RIBONUCLEASE P SUBUNIT P30"/>
    <property type="match status" value="1"/>
</dbReference>
<dbReference type="AlphaFoldDB" id="A0A086QC65"/>
<evidence type="ECO:0000256" key="3">
    <source>
        <dbReference type="ARBA" id="ARBA00022694"/>
    </source>
</evidence>
<evidence type="ECO:0000313" key="6">
    <source>
        <dbReference type="Proteomes" id="UP000028840"/>
    </source>
</evidence>
<dbReference type="PANTHER" id="PTHR13031:SF0">
    <property type="entry name" value="RIBONUCLEASE P PROTEIN SUBUNIT P30"/>
    <property type="match status" value="1"/>
</dbReference>
<evidence type="ECO:0000256" key="4">
    <source>
        <dbReference type="SAM" id="MobiDB-lite"/>
    </source>
</evidence>
<organism evidence="5 6">
    <name type="scientific">Toxoplasma gondii VAND</name>
    <dbReference type="NCBI Taxonomy" id="933077"/>
    <lineage>
        <taxon>Eukaryota</taxon>
        <taxon>Sar</taxon>
        <taxon>Alveolata</taxon>
        <taxon>Apicomplexa</taxon>
        <taxon>Conoidasida</taxon>
        <taxon>Coccidia</taxon>
        <taxon>Eucoccidiorida</taxon>
        <taxon>Eimeriorina</taxon>
        <taxon>Sarcocystidae</taxon>
        <taxon>Toxoplasma</taxon>
    </lineage>
</organism>
<dbReference type="EMBL" id="AEYJ02000434">
    <property type="protein sequence ID" value="KFH10197.1"/>
    <property type="molecule type" value="Genomic_DNA"/>
</dbReference>
<dbReference type="GO" id="GO:0005655">
    <property type="term" value="C:nucleolar ribonuclease P complex"/>
    <property type="evidence" value="ECO:0007669"/>
    <property type="project" value="TreeGrafter"/>
</dbReference>